<dbReference type="EMBL" id="JBFOLK010000010">
    <property type="protein sequence ID" value="KAL2479558.1"/>
    <property type="molecule type" value="Genomic_DNA"/>
</dbReference>
<reference evidence="3" key="1">
    <citation type="submission" date="2024-07" db="EMBL/GenBank/DDBJ databases">
        <title>Two chromosome-level genome assemblies of Korean endemic species Abeliophyllum distichum and Forsythia ovata (Oleaceae).</title>
        <authorList>
            <person name="Jang H."/>
        </authorList>
    </citation>
    <scope>NUCLEOTIDE SEQUENCE [LARGE SCALE GENOMIC DNA]</scope>
</reference>
<protein>
    <submittedName>
        <fullName evidence="2">Uncharacterized protein</fullName>
    </submittedName>
</protein>
<name>A0ABD1QVM1_9LAMI</name>
<accession>A0ABD1QVM1</accession>
<keyword evidence="3" id="KW-1185">Reference proteome</keyword>
<evidence type="ECO:0000256" key="1">
    <source>
        <dbReference type="SAM" id="Coils"/>
    </source>
</evidence>
<dbReference type="AlphaFoldDB" id="A0ABD1QVM1"/>
<keyword evidence="1" id="KW-0175">Coiled coil</keyword>
<dbReference type="Proteomes" id="UP001604336">
    <property type="component" value="Unassembled WGS sequence"/>
</dbReference>
<feature type="coiled-coil region" evidence="1">
    <location>
        <begin position="101"/>
        <end position="128"/>
    </location>
</feature>
<gene>
    <name evidence="2" type="ORF">Adt_32524</name>
</gene>
<comment type="caution">
    <text evidence="2">The sequence shown here is derived from an EMBL/GenBank/DDBJ whole genome shotgun (WGS) entry which is preliminary data.</text>
</comment>
<sequence length="158" mass="17622">MTSIDSPYSLASIFNPMAVNAEKAKLNLENGALRFKLDTLVAAKDNLKAEYEVELKAVAENLKKAGDQKRTTEATQKFVEDRTFTTETAVAKANSNFKTVVAKKDKQLAKAKEEMEKVNLEWVEAYDEAKGVMAFKKEFSNTLEYLRLANLFITAGGE</sequence>
<proteinExistence type="predicted"/>
<organism evidence="2 3">
    <name type="scientific">Abeliophyllum distichum</name>
    <dbReference type="NCBI Taxonomy" id="126358"/>
    <lineage>
        <taxon>Eukaryota</taxon>
        <taxon>Viridiplantae</taxon>
        <taxon>Streptophyta</taxon>
        <taxon>Embryophyta</taxon>
        <taxon>Tracheophyta</taxon>
        <taxon>Spermatophyta</taxon>
        <taxon>Magnoliopsida</taxon>
        <taxon>eudicotyledons</taxon>
        <taxon>Gunneridae</taxon>
        <taxon>Pentapetalae</taxon>
        <taxon>asterids</taxon>
        <taxon>lamiids</taxon>
        <taxon>Lamiales</taxon>
        <taxon>Oleaceae</taxon>
        <taxon>Forsythieae</taxon>
        <taxon>Abeliophyllum</taxon>
    </lineage>
</organism>
<evidence type="ECO:0000313" key="2">
    <source>
        <dbReference type="EMBL" id="KAL2479558.1"/>
    </source>
</evidence>
<evidence type="ECO:0000313" key="3">
    <source>
        <dbReference type="Proteomes" id="UP001604336"/>
    </source>
</evidence>